<proteinExistence type="predicted"/>
<dbReference type="Pfam" id="PF06835">
    <property type="entry name" value="LptC"/>
    <property type="match status" value="1"/>
</dbReference>
<sequence>MIKLIFAEKTRFYPLLFFALIGVLSFNSCENDMKDIDRLANIQEEEAVDISKNVKIIYSDSAKVKAQLTAPEMRIYHDTTGNYEFKKGVQIIFYDEATGQELQRVTSDYALQRAKESITEFKKNVVITRADGSKIKTEELFYDENKKIYYNHVNILFEDKDGKVSYQAASFQADDKLVDIRTQFPTGYFTPSSESQLPSFGN</sequence>
<comment type="caution">
    <text evidence="1">The sequence shown here is derived from an EMBL/GenBank/DDBJ whole genome shotgun (WGS) entry which is preliminary data.</text>
</comment>
<dbReference type="InterPro" id="IPR026265">
    <property type="entry name" value="LptC"/>
</dbReference>
<dbReference type="InterPro" id="IPR010664">
    <property type="entry name" value="LipoPS_assembly_LptC-rel"/>
</dbReference>
<name>A0ABR9T3H9_9SPHI</name>
<dbReference type="RefSeq" id="WP_196937603.1">
    <property type="nucleotide sequence ID" value="NZ_MU158689.1"/>
</dbReference>
<protein>
    <submittedName>
        <fullName evidence="1">LPS export ABC transporter periplasmic protein LptC</fullName>
    </submittedName>
</protein>
<keyword evidence="2" id="KW-1185">Reference proteome</keyword>
<evidence type="ECO:0000313" key="2">
    <source>
        <dbReference type="Proteomes" id="UP000618319"/>
    </source>
</evidence>
<evidence type="ECO:0000313" key="1">
    <source>
        <dbReference type="EMBL" id="MBE8719903.1"/>
    </source>
</evidence>
<dbReference type="Gene3D" id="2.60.450.10">
    <property type="entry name" value="Lipopolysaccharide (LPS) transport protein A like domain"/>
    <property type="match status" value="1"/>
</dbReference>
<dbReference type="Proteomes" id="UP000618319">
    <property type="component" value="Unassembled WGS sequence"/>
</dbReference>
<dbReference type="EMBL" id="PSKQ01000017">
    <property type="protein sequence ID" value="MBE8719903.1"/>
    <property type="molecule type" value="Genomic_DNA"/>
</dbReference>
<organism evidence="1 2">
    <name type="scientific">Sphingobacterium pedocola</name>
    <dbReference type="NCBI Taxonomy" id="2082722"/>
    <lineage>
        <taxon>Bacteria</taxon>
        <taxon>Pseudomonadati</taxon>
        <taxon>Bacteroidota</taxon>
        <taxon>Sphingobacteriia</taxon>
        <taxon>Sphingobacteriales</taxon>
        <taxon>Sphingobacteriaceae</taxon>
        <taxon>Sphingobacterium</taxon>
    </lineage>
</organism>
<dbReference type="NCBIfam" id="TIGR04409">
    <property type="entry name" value="LptC_YrbK"/>
    <property type="match status" value="1"/>
</dbReference>
<reference evidence="1 2" key="1">
    <citation type="submission" date="2018-02" db="EMBL/GenBank/DDBJ databases">
        <title>Sphingobacterium KA21.</title>
        <authorList>
            <person name="Vasarhelyi B.M."/>
            <person name="Deshmukh S."/>
            <person name="Balint B."/>
            <person name="Kukolya J."/>
        </authorList>
    </citation>
    <scope>NUCLEOTIDE SEQUENCE [LARGE SCALE GENOMIC DNA]</scope>
    <source>
        <strain evidence="1 2">Ka21</strain>
    </source>
</reference>
<accession>A0ABR9T3H9</accession>
<gene>
    <name evidence="1" type="primary">lptC</name>
    <name evidence="1" type="ORF">C4F40_04060</name>
</gene>